<gene>
    <name evidence="9" type="ORF">M407DRAFT_64559</name>
</gene>
<reference evidence="9 10" key="1">
    <citation type="submission" date="2014-04" db="EMBL/GenBank/DDBJ databases">
        <authorList>
            <consortium name="DOE Joint Genome Institute"/>
            <person name="Kuo A."/>
            <person name="Girlanda M."/>
            <person name="Perotto S."/>
            <person name="Kohler A."/>
            <person name="Nagy L.G."/>
            <person name="Floudas D."/>
            <person name="Copeland A."/>
            <person name="Barry K.W."/>
            <person name="Cichocki N."/>
            <person name="Veneault-Fourrey C."/>
            <person name="LaButti K."/>
            <person name="Lindquist E.A."/>
            <person name="Lipzen A."/>
            <person name="Lundell T."/>
            <person name="Morin E."/>
            <person name="Murat C."/>
            <person name="Sun H."/>
            <person name="Tunlid A."/>
            <person name="Henrissat B."/>
            <person name="Grigoriev I.V."/>
            <person name="Hibbett D.S."/>
            <person name="Martin F."/>
            <person name="Nordberg H.P."/>
            <person name="Cantor M.N."/>
            <person name="Hua S.X."/>
        </authorList>
    </citation>
    <scope>NUCLEOTIDE SEQUENCE [LARGE SCALE GENOMIC DNA]</scope>
    <source>
        <strain evidence="9 10">MUT 4182</strain>
    </source>
</reference>
<evidence type="ECO:0000313" key="10">
    <source>
        <dbReference type="Proteomes" id="UP000054248"/>
    </source>
</evidence>
<dbReference type="OrthoDB" id="187617at2759"/>
<evidence type="ECO:0000259" key="8">
    <source>
        <dbReference type="PROSITE" id="PS51676"/>
    </source>
</evidence>
<dbReference type="Pfam" id="PF01846">
    <property type="entry name" value="FF"/>
    <property type="match status" value="2"/>
</dbReference>
<sequence length="534" mass="61557">TEHRNAEGRTYWYNNVTKASSWEKPDDLKTPFEAKLGKTKWKEYVSQGRKYWYHASATETKESKWEMPPELTDIAERLKHEEPPTPMRPIGAPNFVPAGQSGLAQQPPASLPLNPLMNPAATPARLPFTPTASALPARPNLPDDPVIPINGFPTHDEAEKAFMHLLKKAGVDPTWTWDATMRAIITDPLYKALGTLAEKKAAWQKYNDEIKAKVAEERETRLNKLRPGFKTLLVGNPDIKHYSTFRTVDKLFSQHPTWLAAKIEEERRFLFDEHVSELKRMQVAEERESRTRAVGRLVDLFKELQVDVVTRWKDAQVAVLESPAYKADREMQALPALDMLLAFEDLIRVLEREWEDQQRKKSIELARRDRRAREGFRELLGELKEAGHIKAKTKWKTIYPVVGKEERYLNLLGCPGSNPLELFWDVVDEMDQELEAKERDVRRALSKSGLEFDENTPYQDYRSALTSAADDEVAKLTEENLKEVYESMKNDLLKKAEDARKKAERRLRHLQDDLRYALKKLGSTINLDEPYEAV</sequence>
<comment type="subcellular location">
    <subcellularLocation>
        <location evidence="1">Nucleus</location>
    </subcellularLocation>
</comment>
<dbReference type="InterPro" id="IPR036020">
    <property type="entry name" value="WW_dom_sf"/>
</dbReference>
<keyword evidence="3" id="KW-0677">Repeat</keyword>
<evidence type="ECO:0000259" key="7">
    <source>
        <dbReference type="PROSITE" id="PS50020"/>
    </source>
</evidence>
<dbReference type="CDD" id="cd00201">
    <property type="entry name" value="WW"/>
    <property type="match status" value="2"/>
</dbReference>
<feature type="coiled-coil region" evidence="6">
    <location>
        <begin position="482"/>
        <end position="520"/>
    </location>
</feature>
<feature type="non-terminal residue" evidence="9">
    <location>
        <position position="1"/>
    </location>
</feature>
<dbReference type="InterPro" id="IPR039726">
    <property type="entry name" value="Prp40-like"/>
</dbReference>
<evidence type="ECO:0000256" key="6">
    <source>
        <dbReference type="SAM" id="Coils"/>
    </source>
</evidence>
<dbReference type="GO" id="GO:0003723">
    <property type="term" value="F:RNA binding"/>
    <property type="evidence" value="ECO:0007669"/>
    <property type="project" value="TreeGrafter"/>
</dbReference>
<dbReference type="InterPro" id="IPR001202">
    <property type="entry name" value="WW_dom"/>
</dbReference>
<dbReference type="EMBL" id="KN822944">
    <property type="protein sequence ID" value="KIO34223.1"/>
    <property type="molecule type" value="Genomic_DNA"/>
</dbReference>
<reference evidence="10" key="2">
    <citation type="submission" date="2015-01" db="EMBL/GenBank/DDBJ databases">
        <title>Evolutionary Origins and Diversification of the Mycorrhizal Mutualists.</title>
        <authorList>
            <consortium name="DOE Joint Genome Institute"/>
            <consortium name="Mycorrhizal Genomics Consortium"/>
            <person name="Kohler A."/>
            <person name="Kuo A."/>
            <person name="Nagy L.G."/>
            <person name="Floudas D."/>
            <person name="Copeland A."/>
            <person name="Barry K.W."/>
            <person name="Cichocki N."/>
            <person name="Veneault-Fourrey C."/>
            <person name="LaButti K."/>
            <person name="Lindquist E.A."/>
            <person name="Lipzen A."/>
            <person name="Lundell T."/>
            <person name="Morin E."/>
            <person name="Murat C."/>
            <person name="Riley R."/>
            <person name="Ohm R."/>
            <person name="Sun H."/>
            <person name="Tunlid A."/>
            <person name="Henrissat B."/>
            <person name="Grigoriev I.V."/>
            <person name="Hibbett D.S."/>
            <person name="Martin F."/>
        </authorList>
    </citation>
    <scope>NUCLEOTIDE SEQUENCE [LARGE SCALE GENOMIC DNA]</scope>
    <source>
        <strain evidence="10">MUT 4182</strain>
    </source>
</reference>
<organism evidence="9 10">
    <name type="scientific">Tulasnella calospora MUT 4182</name>
    <dbReference type="NCBI Taxonomy" id="1051891"/>
    <lineage>
        <taxon>Eukaryota</taxon>
        <taxon>Fungi</taxon>
        <taxon>Dikarya</taxon>
        <taxon>Basidiomycota</taxon>
        <taxon>Agaricomycotina</taxon>
        <taxon>Agaricomycetes</taxon>
        <taxon>Cantharellales</taxon>
        <taxon>Tulasnellaceae</taxon>
        <taxon>Tulasnella</taxon>
    </lineage>
</organism>
<feature type="domain" description="WW" evidence="7">
    <location>
        <begin position="1"/>
        <end position="27"/>
    </location>
</feature>
<dbReference type="PANTHER" id="PTHR11864">
    <property type="entry name" value="PRE-MRNA-PROCESSING PROTEIN PRP40"/>
    <property type="match status" value="1"/>
</dbReference>
<dbReference type="SMART" id="SM00456">
    <property type="entry name" value="WW"/>
    <property type="match status" value="2"/>
</dbReference>
<dbReference type="InterPro" id="IPR036517">
    <property type="entry name" value="FF_domain_sf"/>
</dbReference>
<evidence type="ECO:0000256" key="2">
    <source>
        <dbReference type="ARBA" id="ARBA00022664"/>
    </source>
</evidence>
<keyword evidence="2" id="KW-0507">mRNA processing</keyword>
<dbReference type="AlphaFoldDB" id="A0A0C3LJG4"/>
<dbReference type="Gene3D" id="2.20.70.10">
    <property type="match status" value="2"/>
</dbReference>
<evidence type="ECO:0000256" key="1">
    <source>
        <dbReference type="ARBA" id="ARBA00004123"/>
    </source>
</evidence>
<evidence type="ECO:0000313" key="9">
    <source>
        <dbReference type="EMBL" id="KIO34223.1"/>
    </source>
</evidence>
<dbReference type="GO" id="GO:0045292">
    <property type="term" value="P:mRNA cis splicing, via spliceosome"/>
    <property type="evidence" value="ECO:0007669"/>
    <property type="project" value="InterPro"/>
</dbReference>
<dbReference type="STRING" id="1051891.A0A0C3LJG4"/>
<dbReference type="Gene3D" id="1.10.10.440">
    <property type="entry name" value="FF domain"/>
    <property type="match status" value="3"/>
</dbReference>
<name>A0A0C3LJG4_9AGAM</name>
<keyword evidence="10" id="KW-1185">Reference proteome</keyword>
<dbReference type="PROSITE" id="PS51676">
    <property type="entry name" value="FF"/>
    <property type="match status" value="1"/>
</dbReference>
<dbReference type="GO" id="GO:0005685">
    <property type="term" value="C:U1 snRNP"/>
    <property type="evidence" value="ECO:0007669"/>
    <property type="project" value="TreeGrafter"/>
</dbReference>
<keyword evidence="6" id="KW-0175">Coiled coil</keyword>
<keyword evidence="5" id="KW-0539">Nucleus</keyword>
<evidence type="ECO:0000256" key="4">
    <source>
        <dbReference type="ARBA" id="ARBA00023187"/>
    </source>
</evidence>
<protein>
    <recommendedName>
        <fullName evidence="11">WW domain-containing protein</fullName>
    </recommendedName>
</protein>
<dbReference type="InterPro" id="IPR002713">
    <property type="entry name" value="FF_domain"/>
</dbReference>
<dbReference type="SUPFAM" id="SSF51045">
    <property type="entry name" value="WW domain"/>
    <property type="match status" value="1"/>
</dbReference>
<proteinExistence type="predicted"/>
<dbReference type="Proteomes" id="UP000054248">
    <property type="component" value="Unassembled WGS sequence"/>
</dbReference>
<dbReference type="SMART" id="SM00441">
    <property type="entry name" value="FF"/>
    <property type="match status" value="3"/>
</dbReference>
<dbReference type="GO" id="GO:0071004">
    <property type="term" value="C:U2-type prespliceosome"/>
    <property type="evidence" value="ECO:0007669"/>
    <property type="project" value="TreeGrafter"/>
</dbReference>
<dbReference type="FunFam" id="1.10.10.440:FF:000013">
    <property type="entry name" value="pre-mRNA-processing protein 40A isoform X1"/>
    <property type="match status" value="1"/>
</dbReference>
<accession>A0A0C3LJG4</accession>
<dbReference type="PROSITE" id="PS50020">
    <property type="entry name" value="WW_DOMAIN_2"/>
    <property type="match status" value="1"/>
</dbReference>
<evidence type="ECO:0000256" key="5">
    <source>
        <dbReference type="ARBA" id="ARBA00023242"/>
    </source>
</evidence>
<dbReference type="HOGENOM" id="CLU_005825_1_1_1"/>
<keyword evidence="4" id="KW-0508">mRNA splicing</keyword>
<evidence type="ECO:0008006" key="11">
    <source>
        <dbReference type="Google" id="ProtNLM"/>
    </source>
</evidence>
<evidence type="ECO:0000256" key="3">
    <source>
        <dbReference type="ARBA" id="ARBA00022737"/>
    </source>
</evidence>
<dbReference type="SUPFAM" id="SSF81698">
    <property type="entry name" value="FF domain"/>
    <property type="match status" value="4"/>
</dbReference>
<dbReference type="PANTHER" id="PTHR11864:SF0">
    <property type="entry name" value="PRP40 PRE-MRNA PROCESSING FACTOR 40 HOMOLOG A (YEAST)"/>
    <property type="match status" value="1"/>
</dbReference>
<feature type="domain" description="FF" evidence="8">
    <location>
        <begin position="368"/>
        <end position="429"/>
    </location>
</feature>